<dbReference type="PROSITE" id="PS00636">
    <property type="entry name" value="DNAJ_1"/>
    <property type="match status" value="1"/>
</dbReference>
<dbReference type="PRINTS" id="PR00625">
    <property type="entry name" value="JDOMAIN"/>
</dbReference>
<name>A0A6J1J3Q9_CUCMA</name>
<dbReference type="CDD" id="cd10747">
    <property type="entry name" value="DnaJ_C"/>
    <property type="match status" value="1"/>
</dbReference>
<dbReference type="AlphaFoldDB" id="A0A6J1J3Q9"/>
<dbReference type="OrthoDB" id="550424at2759"/>
<evidence type="ECO:0000256" key="1">
    <source>
        <dbReference type="ARBA" id="ARBA00023186"/>
    </source>
</evidence>
<reference evidence="4" key="1">
    <citation type="submission" date="2025-08" db="UniProtKB">
        <authorList>
            <consortium name="RefSeq"/>
        </authorList>
    </citation>
    <scope>IDENTIFICATION</scope>
    <source>
        <tissue evidence="4">Young leaves</tissue>
    </source>
</reference>
<dbReference type="SUPFAM" id="SSF46565">
    <property type="entry name" value="Chaperone J-domain"/>
    <property type="match status" value="1"/>
</dbReference>
<dbReference type="Gene3D" id="2.60.260.20">
    <property type="entry name" value="Urease metallochaperone UreE, N-terminal domain"/>
    <property type="match status" value="2"/>
</dbReference>
<sequence>MGVNYYKILQVDRNANDDDLKKAYRMLAMKWHPDKNPNNKRDAEAKFKNISEAYDVLSDPQRRVVYDQLGEEYLKGQTPLPNGSCSSYTSHGSSTKFCRNSRSANDLFSELFGFPSPFEGMSHMSDPRAAAYGFPRGLFGDNVSASLRPGAGGASSYTRKGAAIERTLLCSLEDLFMGCVKKMKIAKDALDNMGRPTTVEKILTVDIKPGWKKGTKITFPELGDQQPRGIPSDLVLTLDEIPHRVFKRDGNDLITTQDISLVEALTGYTVHLTTLDGRNLTIPIDSIVGPTYEEVVIGEGMPIPKEASRHGNLRIKFNVKFPVELTSEQRMGIHELLTSS</sequence>
<dbReference type="FunFam" id="2.60.260.20:FF:000006">
    <property type="entry name" value="DnaJ subfamily B member 13"/>
    <property type="match status" value="1"/>
</dbReference>
<dbReference type="GeneID" id="111482403"/>
<dbReference type="InterPro" id="IPR051339">
    <property type="entry name" value="DnaJ_subfamily_B"/>
</dbReference>
<evidence type="ECO:0000259" key="2">
    <source>
        <dbReference type="PROSITE" id="PS50076"/>
    </source>
</evidence>
<dbReference type="GO" id="GO:0005829">
    <property type="term" value="C:cytosol"/>
    <property type="evidence" value="ECO:0007669"/>
    <property type="project" value="TreeGrafter"/>
</dbReference>
<dbReference type="FunFam" id="2.60.260.20:FF:000002">
    <property type="entry name" value="Dnaj homolog subfamily b member"/>
    <property type="match status" value="1"/>
</dbReference>
<dbReference type="KEGG" id="cmax:111482403"/>
<evidence type="ECO:0000313" key="4">
    <source>
        <dbReference type="RefSeq" id="XP_022983926.1"/>
    </source>
</evidence>
<evidence type="ECO:0000313" key="3">
    <source>
        <dbReference type="Proteomes" id="UP000504608"/>
    </source>
</evidence>
<proteinExistence type="predicted"/>
<dbReference type="CDD" id="cd06257">
    <property type="entry name" value="DnaJ"/>
    <property type="match status" value="1"/>
</dbReference>
<keyword evidence="1" id="KW-0143">Chaperone</keyword>
<dbReference type="GO" id="GO:0051087">
    <property type="term" value="F:protein-folding chaperone binding"/>
    <property type="evidence" value="ECO:0007669"/>
    <property type="project" value="TreeGrafter"/>
</dbReference>
<dbReference type="InterPro" id="IPR008971">
    <property type="entry name" value="HSP40/DnaJ_pept-bd"/>
</dbReference>
<organism evidence="3 4">
    <name type="scientific">Cucurbita maxima</name>
    <name type="common">Pumpkin</name>
    <name type="synonym">Winter squash</name>
    <dbReference type="NCBI Taxonomy" id="3661"/>
    <lineage>
        <taxon>Eukaryota</taxon>
        <taxon>Viridiplantae</taxon>
        <taxon>Streptophyta</taxon>
        <taxon>Embryophyta</taxon>
        <taxon>Tracheophyta</taxon>
        <taxon>Spermatophyta</taxon>
        <taxon>Magnoliopsida</taxon>
        <taxon>eudicotyledons</taxon>
        <taxon>Gunneridae</taxon>
        <taxon>Pentapetalae</taxon>
        <taxon>rosids</taxon>
        <taxon>fabids</taxon>
        <taxon>Cucurbitales</taxon>
        <taxon>Cucurbitaceae</taxon>
        <taxon>Cucurbiteae</taxon>
        <taxon>Cucurbita</taxon>
    </lineage>
</organism>
<dbReference type="InterPro" id="IPR036869">
    <property type="entry name" value="J_dom_sf"/>
</dbReference>
<dbReference type="SMART" id="SM00271">
    <property type="entry name" value="DnaJ"/>
    <property type="match status" value="1"/>
</dbReference>
<dbReference type="InterPro" id="IPR018253">
    <property type="entry name" value="DnaJ_domain_CS"/>
</dbReference>
<dbReference type="RefSeq" id="XP_022983926.1">
    <property type="nucleotide sequence ID" value="XM_023128158.1"/>
</dbReference>
<dbReference type="GO" id="GO:0006457">
    <property type="term" value="P:protein folding"/>
    <property type="evidence" value="ECO:0007669"/>
    <property type="project" value="InterPro"/>
</dbReference>
<keyword evidence="3" id="KW-1185">Reference proteome</keyword>
<dbReference type="SUPFAM" id="SSF49493">
    <property type="entry name" value="HSP40/DnaJ peptide-binding domain"/>
    <property type="match status" value="2"/>
</dbReference>
<feature type="domain" description="J" evidence="2">
    <location>
        <begin position="4"/>
        <end position="70"/>
    </location>
</feature>
<dbReference type="Pfam" id="PF01556">
    <property type="entry name" value="DnaJ_C"/>
    <property type="match status" value="1"/>
</dbReference>
<dbReference type="PANTHER" id="PTHR24078:SF532">
    <property type="entry name" value="J DOMAIN-CONTAINING PROTEIN"/>
    <property type="match status" value="1"/>
</dbReference>
<dbReference type="GO" id="GO:0051082">
    <property type="term" value="F:unfolded protein binding"/>
    <property type="evidence" value="ECO:0007669"/>
    <property type="project" value="InterPro"/>
</dbReference>
<accession>A0A6J1J3Q9</accession>
<dbReference type="Gene3D" id="1.10.287.110">
    <property type="entry name" value="DnaJ domain"/>
    <property type="match status" value="1"/>
</dbReference>
<dbReference type="InterPro" id="IPR001623">
    <property type="entry name" value="DnaJ_domain"/>
</dbReference>
<gene>
    <name evidence="4" type="primary">LOC111482403</name>
</gene>
<protein>
    <submittedName>
        <fullName evidence="4">DnaJ homolog subfamily B member 1-like</fullName>
    </submittedName>
</protein>
<dbReference type="Pfam" id="PF00226">
    <property type="entry name" value="DnaJ"/>
    <property type="match status" value="1"/>
</dbReference>
<dbReference type="InterPro" id="IPR002939">
    <property type="entry name" value="DnaJ_C"/>
</dbReference>
<dbReference type="Proteomes" id="UP000504608">
    <property type="component" value="Unplaced"/>
</dbReference>
<dbReference type="PROSITE" id="PS50076">
    <property type="entry name" value="DNAJ_2"/>
    <property type="match status" value="1"/>
</dbReference>
<dbReference type="PANTHER" id="PTHR24078">
    <property type="entry name" value="DNAJ HOMOLOG SUBFAMILY C MEMBER"/>
    <property type="match status" value="1"/>
</dbReference>
<dbReference type="FunFam" id="1.10.287.110:FF:000020">
    <property type="entry name" value="DnaJ subfamily B member 13"/>
    <property type="match status" value="1"/>
</dbReference>